<evidence type="ECO:0000256" key="2">
    <source>
        <dbReference type="SAM" id="SignalP"/>
    </source>
</evidence>
<dbReference type="AlphaFoldDB" id="A0A9P6Q350"/>
<feature type="chain" id="PRO_5040201951" evidence="2">
    <location>
        <begin position="23"/>
        <end position="504"/>
    </location>
</feature>
<accession>A0A9P6Q350</accession>
<keyword evidence="1" id="KW-0812">Transmembrane</keyword>
<evidence type="ECO:0000256" key="1">
    <source>
        <dbReference type="SAM" id="Phobius"/>
    </source>
</evidence>
<comment type="caution">
    <text evidence="3">The sequence shown here is derived from an EMBL/GenBank/DDBJ whole genome shotgun (WGS) entry which is preliminary data.</text>
</comment>
<gene>
    <name evidence="3" type="ORF">DFQ27_003966</name>
</gene>
<feature type="signal peptide" evidence="2">
    <location>
        <begin position="1"/>
        <end position="22"/>
    </location>
</feature>
<keyword evidence="1" id="KW-1133">Transmembrane helix</keyword>
<dbReference type="Proteomes" id="UP000807716">
    <property type="component" value="Unassembled WGS sequence"/>
</dbReference>
<protein>
    <submittedName>
        <fullName evidence="3">Uncharacterized protein</fullName>
    </submittedName>
</protein>
<keyword evidence="1" id="KW-0472">Membrane</keyword>
<dbReference type="EMBL" id="JAAAJB010000278">
    <property type="protein sequence ID" value="KAG0259610.1"/>
    <property type="molecule type" value="Genomic_DNA"/>
</dbReference>
<dbReference type="PANTHER" id="PTHR38360">
    <property type="entry name" value="OS03G0120000 PROTEIN"/>
    <property type="match status" value="1"/>
</dbReference>
<sequence>MFFKSIVAALGAAAFLAPSAHAQDTCLNGSLSGTTNNRYTGAFFEVVTLKDTWLVEVKDLNNAAQAKADYALSCDPLQTVLNPGSGWSLEYGVVQVPATAVGIIDKYAMTYIELLGKRTTIRKIQDPTMVVSPCIQKMLETGQAKELSATPDDTEAADLGVIVTPTTQGVPKAFLVQQDDNVEPLKRVELIKLYSLLYNMPAEGDRIYNLIVDSYGNIQRSLVTIPDQNKKRIAWVRYDFPAQTWYLQTTAFAMKIIQAAGGVPMGNDDDLNSQTPREVALQVQDLRYFLDNAQMVIDGTEFTPANLQGNETPLDAWRRLAGYETNELPKIIEKRELYSLDREVNVNGTSSYKFRVAARPDLLLMDVVMAQYPDFDATYKMQFLREFATTEGPKVVYEAKDCPDPAQLTQRDIVTVPNVRIYSGDNTTPPALVGCTQYLDPSCSTGSSSKSGGVSTAVIVTVVVLAVVMASVFAFFFRRWSRKTKEEAFIELEDEMERDIPLRW</sequence>
<proteinExistence type="predicted"/>
<keyword evidence="2" id="KW-0732">Signal</keyword>
<feature type="transmembrane region" description="Helical" evidence="1">
    <location>
        <begin position="457"/>
        <end position="477"/>
    </location>
</feature>
<dbReference type="OrthoDB" id="409848at2759"/>
<keyword evidence="4" id="KW-1185">Reference proteome</keyword>
<dbReference type="PANTHER" id="PTHR38360:SF1">
    <property type="entry name" value="F12P19.7"/>
    <property type="match status" value="1"/>
</dbReference>
<evidence type="ECO:0000313" key="3">
    <source>
        <dbReference type="EMBL" id="KAG0259610.1"/>
    </source>
</evidence>
<name>A0A9P6Q350_9FUNG</name>
<evidence type="ECO:0000313" key="4">
    <source>
        <dbReference type="Proteomes" id="UP000807716"/>
    </source>
</evidence>
<organism evidence="3 4">
    <name type="scientific">Actinomortierella ambigua</name>
    <dbReference type="NCBI Taxonomy" id="1343610"/>
    <lineage>
        <taxon>Eukaryota</taxon>
        <taxon>Fungi</taxon>
        <taxon>Fungi incertae sedis</taxon>
        <taxon>Mucoromycota</taxon>
        <taxon>Mortierellomycotina</taxon>
        <taxon>Mortierellomycetes</taxon>
        <taxon>Mortierellales</taxon>
        <taxon>Mortierellaceae</taxon>
        <taxon>Actinomortierella</taxon>
    </lineage>
</organism>
<reference evidence="3" key="1">
    <citation type="journal article" date="2020" name="Fungal Divers.">
        <title>Resolving the Mortierellaceae phylogeny through synthesis of multi-gene phylogenetics and phylogenomics.</title>
        <authorList>
            <person name="Vandepol N."/>
            <person name="Liber J."/>
            <person name="Desiro A."/>
            <person name="Na H."/>
            <person name="Kennedy M."/>
            <person name="Barry K."/>
            <person name="Grigoriev I.V."/>
            <person name="Miller A.N."/>
            <person name="O'Donnell K."/>
            <person name="Stajich J.E."/>
            <person name="Bonito G."/>
        </authorList>
    </citation>
    <scope>NUCLEOTIDE SEQUENCE</scope>
    <source>
        <strain evidence="3">BC1065</strain>
    </source>
</reference>